<dbReference type="InterPro" id="IPR007110">
    <property type="entry name" value="Ig-like_dom"/>
</dbReference>
<comment type="caution">
    <text evidence="5">The sequence shown here is derived from an EMBL/GenBank/DDBJ whole genome shotgun (WGS) entry which is preliminary data.</text>
</comment>
<proteinExistence type="predicted"/>
<dbReference type="Gene3D" id="2.60.40.10">
    <property type="entry name" value="Immunoglobulins"/>
    <property type="match status" value="3"/>
</dbReference>
<dbReference type="InterPro" id="IPR050488">
    <property type="entry name" value="Ig_Fc_receptor"/>
</dbReference>
<dbReference type="GO" id="GO:0004888">
    <property type="term" value="F:transmembrane signaling receptor activity"/>
    <property type="evidence" value="ECO:0007669"/>
    <property type="project" value="TreeGrafter"/>
</dbReference>
<protein>
    <recommendedName>
        <fullName evidence="4">Ig-like domain-containing protein</fullName>
    </recommendedName>
</protein>
<dbReference type="AlphaFoldDB" id="A0AAE1DDG2"/>
<sequence length="807" mass="89708">MTDVGWGNTNQNGLDEDNFVPTPTEVFKTPTQGPASNIDIPKEEICNDEDKAEMKNLNPSTSVLFLPKAEEFDATRAACQEYLAKPFVVAEDGTLALLSDNLDTLAVPDDTGFWVHINELTPNPYNPDCKIVLNQNDRLVCFKDFDAFHRKNPMCVLQPYSAGEFVLSIYKDVCSIQVFRSICQTGLACSENSHDLCGTWLVDCPFHGTCVEDDEVSFAAPDTCRYPSPTVRLIQSDYVPQKFSVTCQHKDDCLENSMTPNPGLLPRYFLSFYKNDIFFISYDSVHSLELPVSELDAEFQCMYTLDNVNSKKSRSVSRPEIVSGKTAVRNGGRVMLTCLDSGTEHVSDGSVSFEWKTPVTESLPTADDTLLKEGFTDVDVGSYTCRSVVDGVTSVWSKPLDLTIRWDDPVLTATDVEPLYGSQVSLTCTVNVPATFSYIFTQDGVPLTGDRLLQQFEIASFHKQNEGDYQCLAERKGFVVGPSNTVSLSMKPMLPPVLISAMGEVFREGQDVQLTCQIAELSQRHVEYSFIFYNLTDNATLIFNVGTQPDLIIPSFSTDNEGTYECSYTIRGNLAWEYSFSSDFSDNITLRMISVILQTTATTVPAGSDIKLVCNITHYLGRVEKFHWMKVDQNSVLLTTFKNSTMIRNFQPKNAGKYRCQPVLSDPRFRDPALISHPLRLVYAPRYQKCPCVCHAESLSLPSVTPEVIEESTQAIQKNLSVSKAQLSSNVRRVSSAPDSRPSSVSAGYIAVALLSLVTGLVVIPDIVSALHILVHTWAGNSGKKGRFIEEWKMKKTNKTQTSDTEI</sequence>
<keyword evidence="1" id="KW-0732">Signal</keyword>
<evidence type="ECO:0000259" key="4">
    <source>
        <dbReference type="PROSITE" id="PS50835"/>
    </source>
</evidence>
<feature type="domain" description="Ig-like" evidence="4">
    <location>
        <begin position="409"/>
        <end position="489"/>
    </location>
</feature>
<dbReference type="GO" id="GO:0007166">
    <property type="term" value="P:cell surface receptor signaling pathway"/>
    <property type="evidence" value="ECO:0007669"/>
    <property type="project" value="TreeGrafter"/>
</dbReference>
<keyword evidence="6" id="KW-1185">Reference proteome</keyword>
<evidence type="ECO:0000256" key="3">
    <source>
        <dbReference type="SAM" id="MobiDB-lite"/>
    </source>
</evidence>
<feature type="region of interest" description="Disordered" evidence="3">
    <location>
        <begin position="1"/>
        <end position="21"/>
    </location>
</feature>
<evidence type="ECO:0000256" key="2">
    <source>
        <dbReference type="ARBA" id="ARBA00023157"/>
    </source>
</evidence>
<feature type="domain" description="Ig-like" evidence="4">
    <location>
        <begin position="593"/>
        <end position="676"/>
    </location>
</feature>
<dbReference type="SUPFAM" id="SSF48726">
    <property type="entry name" value="Immunoglobulin"/>
    <property type="match status" value="3"/>
</dbReference>
<feature type="domain" description="Ig-like" evidence="4">
    <location>
        <begin position="495"/>
        <end position="566"/>
    </location>
</feature>
<dbReference type="SMART" id="SM00409">
    <property type="entry name" value="IG"/>
    <property type="match status" value="4"/>
</dbReference>
<accession>A0AAE1DDG2</accession>
<name>A0AAE1DDG2_9GAST</name>
<dbReference type="PANTHER" id="PTHR11481:SF60">
    <property type="entry name" value="IG-LIKE DOMAIN-CONTAINING PROTEIN"/>
    <property type="match status" value="1"/>
</dbReference>
<dbReference type="InterPro" id="IPR013783">
    <property type="entry name" value="Ig-like_fold"/>
</dbReference>
<gene>
    <name evidence="5" type="ORF">RRG08_059304</name>
</gene>
<reference evidence="5" key="1">
    <citation type="journal article" date="2023" name="G3 (Bethesda)">
        <title>A reference genome for the long-term kleptoplast-retaining sea slug Elysia crispata morphotype clarki.</title>
        <authorList>
            <person name="Eastman K.E."/>
            <person name="Pendleton A.L."/>
            <person name="Shaikh M.A."/>
            <person name="Suttiyut T."/>
            <person name="Ogas R."/>
            <person name="Tomko P."/>
            <person name="Gavelis G."/>
            <person name="Widhalm J.R."/>
            <person name="Wisecaver J.H."/>
        </authorList>
    </citation>
    <scope>NUCLEOTIDE SEQUENCE</scope>
    <source>
        <strain evidence="5">ECLA1</strain>
    </source>
</reference>
<evidence type="ECO:0000313" key="5">
    <source>
        <dbReference type="EMBL" id="KAK3766486.1"/>
    </source>
</evidence>
<dbReference type="GO" id="GO:0006955">
    <property type="term" value="P:immune response"/>
    <property type="evidence" value="ECO:0007669"/>
    <property type="project" value="TreeGrafter"/>
</dbReference>
<feature type="domain" description="Ig-like" evidence="4">
    <location>
        <begin position="319"/>
        <end position="386"/>
    </location>
</feature>
<dbReference type="InterPro" id="IPR003599">
    <property type="entry name" value="Ig_sub"/>
</dbReference>
<dbReference type="Proteomes" id="UP001283361">
    <property type="component" value="Unassembled WGS sequence"/>
</dbReference>
<dbReference type="EMBL" id="JAWDGP010004222">
    <property type="protein sequence ID" value="KAK3766486.1"/>
    <property type="molecule type" value="Genomic_DNA"/>
</dbReference>
<dbReference type="PROSITE" id="PS50835">
    <property type="entry name" value="IG_LIKE"/>
    <property type="match status" value="4"/>
</dbReference>
<evidence type="ECO:0000256" key="1">
    <source>
        <dbReference type="ARBA" id="ARBA00022729"/>
    </source>
</evidence>
<dbReference type="GO" id="GO:0009897">
    <property type="term" value="C:external side of plasma membrane"/>
    <property type="evidence" value="ECO:0007669"/>
    <property type="project" value="TreeGrafter"/>
</dbReference>
<dbReference type="PANTHER" id="PTHR11481">
    <property type="entry name" value="IMMUNOGLOBULIN FC RECEPTOR"/>
    <property type="match status" value="1"/>
</dbReference>
<dbReference type="InterPro" id="IPR036179">
    <property type="entry name" value="Ig-like_dom_sf"/>
</dbReference>
<keyword evidence="2" id="KW-1015">Disulfide bond</keyword>
<evidence type="ECO:0000313" key="6">
    <source>
        <dbReference type="Proteomes" id="UP001283361"/>
    </source>
</evidence>
<organism evidence="5 6">
    <name type="scientific">Elysia crispata</name>
    <name type="common">lettuce slug</name>
    <dbReference type="NCBI Taxonomy" id="231223"/>
    <lineage>
        <taxon>Eukaryota</taxon>
        <taxon>Metazoa</taxon>
        <taxon>Spiralia</taxon>
        <taxon>Lophotrochozoa</taxon>
        <taxon>Mollusca</taxon>
        <taxon>Gastropoda</taxon>
        <taxon>Heterobranchia</taxon>
        <taxon>Euthyneura</taxon>
        <taxon>Panpulmonata</taxon>
        <taxon>Sacoglossa</taxon>
        <taxon>Placobranchoidea</taxon>
        <taxon>Plakobranchidae</taxon>
        <taxon>Elysia</taxon>
    </lineage>
</organism>